<dbReference type="PANTHER" id="PTHR16453">
    <property type="entry name" value="WD40 DOMAIN-CONTAINING PROTEIN MIO FAMILY MEMBER"/>
    <property type="match status" value="1"/>
</dbReference>
<sequence length="177" mass="18398">MIRALDLPSPGRSLKTGPVRPPKSLSEDIRGNGGTVLPVSSWFVWCQACRHGGHAGHLSEWFYGGGGSDYSGRGGRTGSIPVNLIECPVNGCTCRCASLDAKQPEPAVSFNDFPALPHDSQLWRESDSFDLSTPAPDACTGISSSAGGGGGGIQSQSSKPSTRGGATTRSLKSEAFF</sequence>
<reference evidence="4" key="1">
    <citation type="submission" date="2016-06" db="UniProtKB">
        <authorList>
            <consortium name="WormBaseParasite"/>
        </authorList>
    </citation>
    <scope>IDENTIFICATION</scope>
</reference>
<accession>A0A183TQC8</accession>
<gene>
    <name evidence="2" type="ORF">SSLN_LOCUS18676</name>
</gene>
<dbReference type="PANTHER" id="PTHR16453:SF9">
    <property type="entry name" value="GATOR COMPLEX PROTEIN MIOS"/>
    <property type="match status" value="1"/>
</dbReference>
<dbReference type="OrthoDB" id="341486at2759"/>
<reference evidence="2 3" key="2">
    <citation type="submission" date="2018-11" db="EMBL/GenBank/DDBJ databases">
        <authorList>
            <consortium name="Pathogen Informatics"/>
        </authorList>
    </citation>
    <scope>NUCLEOTIDE SEQUENCE [LARGE SCALE GENOMIC DNA]</scope>
    <source>
        <strain evidence="2 3">NST_G2</strain>
    </source>
</reference>
<protein>
    <submittedName>
        <fullName evidence="2 4">Uncharacterized protein</fullName>
    </submittedName>
</protein>
<dbReference type="EMBL" id="UYSU01044974">
    <property type="protein sequence ID" value="VDM05062.1"/>
    <property type="molecule type" value="Genomic_DNA"/>
</dbReference>
<evidence type="ECO:0000313" key="4">
    <source>
        <dbReference type="WBParaSite" id="SSLN_0001938101-mRNA-1"/>
    </source>
</evidence>
<dbReference type="AlphaFoldDB" id="A0A183TQC8"/>
<dbReference type="GO" id="GO:1904263">
    <property type="term" value="P:positive regulation of TORC1 signaling"/>
    <property type="evidence" value="ECO:0007669"/>
    <property type="project" value="TreeGrafter"/>
</dbReference>
<proteinExistence type="predicted"/>
<dbReference type="GO" id="GO:0034198">
    <property type="term" value="P:cellular response to amino acid starvation"/>
    <property type="evidence" value="ECO:0007669"/>
    <property type="project" value="TreeGrafter"/>
</dbReference>
<feature type="region of interest" description="Disordered" evidence="1">
    <location>
        <begin position="140"/>
        <end position="177"/>
    </location>
</feature>
<dbReference type="GO" id="GO:0005737">
    <property type="term" value="C:cytoplasm"/>
    <property type="evidence" value="ECO:0007669"/>
    <property type="project" value="TreeGrafter"/>
</dbReference>
<evidence type="ECO:0000256" key="1">
    <source>
        <dbReference type="SAM" id="MobiDB-lite"/>
    </source>
</evidence>
<dbReference type="STRING" id="70667.A0A183TQC8"/>
<feature type="compositionally biased region" description="Polar residues" evidence="1">
    <location>
        <begin position="159"/>
        <end position="170"/>
    </location>
</feature>
<dbReference type="Proteomes" id="UP000275846">
    <property type="component" value="Unassembled WGS sequence"/>
</dbReference>
<evidence type="ECO:0000313" key="3">
    <source>
        <dbReference type="Proteomes" id="UP000275846"/>
    </source>
</evidence>
<organism evidence="4">
    <name type="scientific">Schistocephalus solidus</name>
    <name type="common">Tapeworm</name>
    <dbReference type="NCBI Taxonomy" id="70667"/>
    <lineage>
        <taxon>Eukaryota</taxon>
        <taxon>Metazoa</taxon>
        <taxon>Spiralia</taxon>
        <taxon>Lophotrochozoa</taxon>
        <taxon>Platyhelminthes</taxon>
        <taxon>Cestoda</taxon>
        <taxon>Eucestoda</taxon>
        <taxon>Diphyllobothriidea</taxon>
        <taxon>Diphyllobothriidae</taxon>
        <taxon>Schistocephalus</taxon>
    </lineage>
</organism>
<name>A0A183TQC8_SCHSO</name>
<feature type="region of interest" description="Disordered" evidence="1">
    <location>
        <begin position="1"/>
        <end position="31"/>
    </location>
</feature>
<evidence type="ECO:0000313" key="2">
    <source>
        <dbReference type="EMBL" id="VDM05062.1"/>
    </source>
</evidence>
<dbReference type="InterPro" id="IPR037593">
    <property type="entry name" value="MIOS/Sea4"/>
</dbReference>
<keyword evidence="3" id="KW-1185">Reference proteome</keyword>
<dbReference type="WBParaSite" id="SSLN_0001938101-mRNA-1">
    <property type="protein sequence ID" value="SSLN_0001938101-mRNA-1"/>
    <property type="gene ID" value="SSLN_0001938101"/>
</dbReference>